<dbReference type="GO" id="GO:0046872">
    <property type="term" value="F:metal ion binding"/>
    <property type="evidence" value="ECO:0007669"/>
    <property type="project" value="UniProtKB-KW"/>
</dbReference>
<feature type="binding site" evidence="4">
    <location>
        <begin position="142"/>
        <end position="150"/>
    </location>
    <ligand>
        <name>ATP</name>
        <dbReference type="ChEBI" id="CHEBI:30616"/>
    </ligand>
</feature>
<comment type="catalytic activity">
    <reaction evidence="5">
        <text>(6S)-5-formyl-5,6,7,8-tetrahydrofolate + ATP = (6R)-5,10-methenyltetrahydrofolate + ADP + phosphate</text>
        <dbReference type="Rhea" id="RHEA:10488"/>
        <dbReference type="ChEBI" id="CHEBI:30616"/>
        <dbReference type="ChEBI" id="CHEBI:43474"/>
        <dbReference type="ChEBI" id="CHEBI:57455"/>
        <dbReference type="ChEBI" id="CHEBI:57457"/>
        <dbReference type="ChEBI" id="CHEBI:456216"/>
        <dbReference type="EC" id="6.3.3.2"/>
    </reaction>
</comment>
<dbReference type="PIRSF" id="PIRSF006806">
    <property type="entry name" value="FTHF_cligase"/>
    <property type="match status" value="1"/>
</dbReference>
<comment type="cofactor">
    <cofactor evidence="5">
        <name>Mg(2+)</name>
        <dbReference type="ChEBI" id="CHEBI:18420"/>
    </cofactor>
</comment>
<organism evidence="6 7">
    <name type="scientific">Acrocarpospora macrocephala</name>
    <dbReference type="NCBI Taxonomy" id="150177"/>
    <lineage>
        <taxon>Bacteria</taxon>
        <taxon>Bacillati</taxon>
        <taxon>Actinomycetota</taxon>
        <taxon>Actinomycetes</taxon>
        <taxon>Streptosporangiales</taxon>
        <taxon>Streptosporangiaceae</taxon>
        <taxon>Acrocarpospora</taxon>
    </lineage>
</organism>
<evidence type="ECO:0000256" key="2">
    <source>
        <dbReference type="ARBA" id="ARBA00022741"/>
    </source>
</evidence>
<comment type="similarity">
    <text evidence="1 5">Belongs to the 5-formyltetrahydrofolate cyclo-ligase family.</text>
</comment>
<dbReference type="PANTHER" id="PTHR23407:SF1">
    <property type="entry name" value="5-FORMYLTETRAHYDROFOLATE CYCLO-LIGASE"/>
    <property type="match status" value="1"/>
</dbReference>
<proteinExistence type="inferred from homology"/>
<comment type="caution">
    <text evidence="6">The sequence shown here is derived from an EMBL/GenBank/DDBJ whole genome shotgun (WGS) entry which is preliminary data.</text>
</comment>
<dbReference type="AlphaFoldDB" id="A0A5M3WXK3"/>
<keyword evidence="5" id="KW-0479">Metal-binding</keyword>
<evidence type="ECO:0000313" key="6">
    <source>
        <dbReference type="EMBL" id="GES13470.1"/>
    </source>
</evidence>
<feature type="binding site" evidence="4">
    <location>
        <begin position="12"/>
        <end position="16"/>
    </location>
    <ligand>
        <name>ATP</name>
        <dbReference type="ChEBI" id="CHEBI:30616"/>
    </ligand>
</feature>
<evidence type="ECO:0000256" key="5">
    <source>
        <dbReference type="RuleBase" id="RU361279"/>
    </source>
</evidence>
<dbReference type="InterPro" id="IPR002698">
    <property type="entry name" value="FTHF_cligase"/>
</dbReference>
<dbReference type="GO" id="GO:0030272">
    <property type="term" value="F:5-formyltetrahydrofolate cyclo-ligase activity"/>
    <property type="evidence" value="ECO:0007669"/>
    <property type="project" value="UniProtKB-EC"/>
</dbReference>
<sequence>MLGTLVEASLDKLKLRREILRERSRIDENSRRDRARAIRETLLDQPWVQMAGLVAAYWSIGAEPSTHGLVFALWKHGTTVILPVLRSDGDLDWAVYDGPDSLAPGPFGIMEPVDTRRGVDTIRTAALVIVPALAVDRSTGTRLGRGGGSYDRALARVGPNVPTVALLHEGELIDGVPAEPHDRPVRYAALPSGLFVTGVTELS</sequence>
<dbReference type="OrthoDB" id="3242798at2"/>
<evidence type="ECO:0000256" key="4">
    <source>
        <dbReference type="PIRSR" id="PIRSR006806-1"/>
    </source>
</evidence>
<feature type="binding site" evidence="4">
    <location>
        <position position="63"/>
    </location>
    <ligand>
        <name>substrate</name>
    </ligand>
</feature>
<dbReference type="GO" id="GO:0005524">
    <property type="term" value="F:ATP binding"/>
    <property type="evidence" value="ECO:0007669"/>
    <property type="project" value="UniProtKB-KW"/>
</dbReference>
<dbReference type="InterPro" id="IPR024185">
    <property type="entry name" value="FTHF_cligase-like_sf"/>
</dbReference>
<dbReference type="Proteomes" id="UP000331127">
    <property type="component" value="Unassembled WGS sequence"/>
</dbReference>
<dbReference type="NCBIfam" id="TIGR02727">
    <property type="entry name" value="MTHFS_bact"/>
    <property type="match status" value="1"/>
</dbReference>
<evidence type="ECO:0000256" key="1">
    <source>
        <dbReference type="ARBA" id="ARBA00010638"/>
    </source>
</evidence>
<keyword evidence="2 4" id="KW-0547">Nucleotide-binding</keyword>
<gene>
    <name evidence="6" type="ORF">Amac_070670</name>
</gene>
<keyword evidence="3 4" id="KW-0067">ATP-binding</keyword>
<keyword evidence="7" id="KW-1185">Reference proteome</keyword>
<dbReference type="GO" id="GO:0009396">
    <property type="term" value="P:folic acid-containing compound biosynthetic process"/>
    <property type="evidence" value="ECO:0007669"/>
    <property type="project" value="TreeGrafter"/>
</dbReference>
<dbReference type="EMBL" id="BLAE01000046">
    <property type="protein sequence ID" value="GES13470.1"/>
    <property type="molecule type" value="Genomic_DNA"/>
</dbReference>
<dbReference type="Pfam" id="PF01812">
    <property type="entry name" value="5-FTHF_cyc-lig"/>
    <property type="match status" value="1"/>
</dbReference>
<protein>
    <recommendedName>
        <fullName evidence="5">5-formyltetrahydrofolate cyclo-ligase</fullName>
        <ecNumber evidence="5">6.3.3.2</ecNumber>
    </recommendedName>
</protein>
<keyword evidence="5" id="KW-0460">Magnesium</keyword>
<dbReference type="GO" id="GO:0035999">
    <property type="term" value="P:tetrahydrofolate interconversion"/>
    <property type="evidence" value="ECO:0007669"/>
    <property type="project" value="TreeGrafter"/>
</dbReference>
<keyword evidence="6" id="KW-0436">Ligase</keyword>
<dbReference type="PANTHER" id="PTHR23407">
    <property type="entry name" value="ATPASE INHIBITOR/5-FORMYLTETRAHYDROFOLATE CYCLO-LIGASE"/>
    <property type="match status" value="1"/>
</dbReference>
<name>A0A5M3WXK3_9ACTN</name>
<dbReference type="EC" id="6.3.3.2" evidence="5"/>
<dbReference type="SUPFAM" id="SSF100950">
    <property type="entry name" value="NagB/RpiA/CoA transferase-like"/>
    <property type="match status" value="1"/>
</dbReference>
<accession>A0A5M3WXK3</accession>
<reference evidence="6 7" key="1">
    <citation type="submission" date="2019-10" db="EMBL/GenBank/DDBJ databases">
        <title>Whole genome shotgun sequence of Acrocarpospora macrocephala NBRC 16266.</title>
        <authorList>
            <person name="Ichikawa N."/>
            <person name="Kimura A."/>
            <person name="Kitahashi Y."/>
            <person name="Komaki H."/>
            <person name="Oguchi A."/>
        </authorList>
    </citation>
    <scope>NUCLEOTIDE SEQUENCE [LARGE SCALE GENOMIC DNA]</scope>
    <source>
        <strain evidence="6 7">NBRC 16266</strain>
    </source>
</reference>
<evidence type="ECO:0000256" key="3">
    <source>
        <dbReference type="ARBA" id="ARBA00022840"/>
    </source>
</evidence>
<dbReference type="InterPro" id="IPR037171">
    <property type="entry name" value="NagB/RpiA_transferase-like"/>
</dbReference>
<dbReference type="Gene3D" id="3.40.50.10420">
    <property type="entry name" value="NagB/RpiA/CoA transferase-like"/>
    <property type="match status" value="1"/>
</dbReference>
<evidence type="ECO:0000313" key="7">
    <source>
        <dbReference type="Proteomes" id="UP000331127"/>
    </source>
</evidence>